<gene>
    <name evidence="2" type="ORF">QFW80_12080</name>
</gene>
<organism evidence="2 3">
    <name type="scientific">Luteimonas rhizosphaericola</name>
    <dbReference type="NCBI Taxonomy" id="3042024"/>
    <lineage>
        <taxon>Bacteria</taxon>
        <taxon>Pseudomonadati</taxon>
        <taxon>Pseudomonadota</taxon>
        <taxon>Gammaproteobacteria</taxon>
        <taxon>Lysobacterales</taxon>
        <taxon>Lysobacteraceae</taxon>
        <taxon>Luteimonas</taxon>
    </lineage>
</organism>
<evidence type="ECO:0000313" key="2">
    <source>
        <dbReference type="EMBL" id="MDH5831252.1"/>
    </source>
</evidence>
<feature type="transmembrane region" description="Helical" evidence="1">
    <location>
        <begin position="114"/>
        <end position="133"/>
    </location>
</feature>
<keyword evidence="1" id="KW-0812">Transmembrane</keyword>
<proteinExistence type="predicted"/>
<feature type="transmembrane region" description="Helical" evidence="1">
    <location>
        <begin position="86"/>
        <end position="108"/>
    </location>
</feature>
<comment type="caution">
    <text evidence="2">The sequence shown here is derived from an EMBL/GenBank/DDBJ whole genome shotgun (WGS) entry which is preliminary data.</text>
</comment>
<name>A0ABT6JL42_9GAMM</name>
<accession>A0ABT6JL42</accession>
<evidence type="ECO:0000256" key="1">
    <source>
        <dbReference type="SAM" id="Phobius"/>
    </source>
</evidence>
<keyword evidence="3" id="KW-1185">Reference proteome</keyword>
<evidence type="ECO:0000313" key="3">
    <source>
        <dbReference type="Proteomes" id="UP001156831"/>
    </source>
</evidence>
<sequence length="158" mass="17524">MLALVQNTSATLGLDKYPTLANALIFASAAVAGSLLEGIGTNFEVAWDKEREEQYSVTSNWHDYLFRSFDKEPVGYRYLSRLVTTLYFELTMMFAVPSFFLGAGLLAALRFPSVFIPIVIVAVAAMVGSGLYLHKQAKCTHKVICETRMELNRRATAS</sequence>
<reference evidence="2 3" key="1">
    <citation type="submission" date="2023-04" db="EMBL/GenBank/DDBJ databases">
        <title>Luteimonas sp. M1R5S18.</title>
        <authorList>
            <person name="Sun J.-Q."/>
        </authorList>
    </citation>
    <scope>NUCLEOTIDE SEQUENCE [LARGE SCALE GENOMIC DNA]</scope>
    <source>
        <strain evidence="2 3">M1R5S18</strain>
    </source>
</reference>
<protein>
    <submittedName>
        <fullName evidence="2">Uncharacterized protein</fullName>
    </submittedName>
</protein>
<keyword evidence="1" id="KW-1133">Transmembrane helix</keyword>
<keyword evidence="1" id="KW-0472">Membrane</keyword>
<dbReference type="RefSeq" id="WP_280602232.1">
    <property type="nucleotide sequence ID" value="NZ_JARXRN010000026.1"/>
</dbReference>
<dbReference type="Proteomes" id="UP001156831">
    <property type="component" value="Unassembled WGS sequence"/>
</dbReference>
<dbReference type="EMBL" id="JARXRN010000026">
    <property type="protein sequence ID" value="MDH5831252.1"/>
    <property type="molecule type" value="Genomic_DNA"/>
</dbReference>